<evidence type="ECO:0000313" key="3">
    <source>
        <dbReference type="Proteomes" id="UP000050454"/>
    </source>
</evidence>
<dbReference type="InterPro" id="IPR001753">
    <property type="entry name" value="Enoyl-CoA_hydra/iso"/>
</dbReference>
<comment type="similarity">
    <text evidence="1">Belongs to the enoyl-CoA hydratase/isomerase family.</text>
</comment>
<dbReference type="CDD" id="cd06558">
    <property type="entry name" value="crotonase-like"/>
    <property type="match status" value="1"/>
</dbReference>
<evidence type="ECO:0000313" key="2">
    <source>
        <dbReference type="EMBL" id="KPM47933.1"/>
    </source>
</evidence>
<dbReference type="PANTHER" id="PTHR43802">
    <property type="entry name" value="ENOYL-COA HYDRATASE"/>
    <property type="match status" value="1"/>
</dbReference>
<proteinExistence type="inferred from homology"/>
<sequence length="261" mass="28224">MDYQNIILEIDGPKAKISLNRPEVFHALNAPILKELASAFQELGENETIRVITLTATGAEAFCSGADLKDGMANAGRPLGEILAENYEPLIIGIRECPKPVICQMNGIAAGAGMSLALACDLIIANDKTYMTELFVGIGLMPDAGSMYFLPRLVGVQKAFELCSTGRKIYMEEALQLGLVSKVAPANELEATVNQLTDYYASAPTVAIAQMKKVLNLTYESSLQQMLAAEAKGQTRCGFTEDFGEGVMAFLQKRKPEFKGK</sequence>
<comment type="caution">
    <text evidence="2">The sequence shown here is derived from an EMBL/GenBank/DDBJ whole genome shotgun (WGS) entry which is preliminary data.</text>
</comment>
<dbReference type="Gene3D" id="3.90.226.10">
    <property type="entry name" value="2-enoyl-CoA Hydratase, Chain A, domain 1"/>
    <property type="match status" value="1"/>
</dbReference>
<dbReference type="OrthoDB" id="9775794at2"/>
<keyword evidence="3" id="KW-1185">Reference proteome</keyword>
<dbReference type="GO" id="GO:0003824">
    <property type="term" value="F:catalytic activity"/>
    <property type="evidence" value="ECO:0007669"/>
    <property type="project" value="UniProtKB-ARBA"/>
</dbReference>
<dbReference type="Gene3D" id="1.10.12.10">
    <property type="entry name" value="Lyase 2-enoyl-coa Hydratase, Chain A, domain 2"/>
    <property type="match status" value="1"/>
</dbReference>
<dbReference type="AlphaFoldDB" id="A0A0P7BSL2"/>
<dbReference type="STRING" id="1605367.AFM12_11950"/>
<accession>A0A0P7BSL2</accession>
<dbReference type="PANTHER" id="PTHR43802:SF1">
    <property type="entry name" value="IP11341P-RELATED"/>
    <property type="match status" value="1"/>
</dbReference>
<protein>
    <submittedName>
        <fullName evidence="2">Enoyl-CoA hydratase</fullName>
    </submittedName>
</protein>
<dbReference type="Proteomes" id="UP000050454">
    <property type="component" value="Unassembled WGS sequence"/>
</dbReference>
<dbReference type="PATRIC" id="fig|1605367.3.peg.3792"/>
<dbReference type="InterPro" id="IPR014748">
    <property type="entry name" value="Enoyl-CoA_hydra_C"/>
</dbReference>
<name>A0A0P7BSL2_9BACT</name>
<evidence type="ECO:0000256" key="1">
    <source>
        <dbReference type="ARBA" id="ARBA00005254"/>
    </source>
</evidence>
<dbReference type="SUPFAM" id="SSF52096">
    <property type="entry name" value="ClpP/crotonase"/>
    <property type="match status" value="1"/>
</dbReference>
<reference evidence="2 3" key="1">
    <citation type="submission" date="2015-07" db="EMBL/GenBank/DDBJ databases">
        <title>The draft genome sequence of Leadbetterella sp. JN14-9.</title>
        <authorList>
            <person name="Liu Y."/>
            <person name="Du J."/>
            <person name="Shao Z."/>
        </authorList>
    </citation>
    <scope>NUCLEOTIDE SEQUENCE [LARGE SCALE GENOMIC DNA]</scope>
    <source>
        <strain evidence="2 3">JN14-9</strain>
    </source>
</reference>
<dbReference type="EMBL" id="LGTQ01000009">
    <property type="protein sequence ID" value="KPM47933.1"/>
    <property type="molecule type" value="Genomic_DNA"/>
</dbReference>
<dbReference type="RefSeq" id="WP_055148501.1">
    <property type="nucleotide sequence ID" value="NZ_JXSZ01000009.1"/>
</dbReference>
<dbReference type="Pfam" id="PF00378">
    <property type="entry name" value="ECH_1"/>
    <property type="match status" value="1"/>
</dbReference>
<dbReference type="InterPro" id="IPR029045">
    <property type="entry name" value="ClpP/crotonase-like_dom_sf"/>
</dbReference>
<organism evidence="2 3">
    <name type="scientific">Jiulongibacter sediminis</name>
    <dbReference type="NCBI Taxonomy" id="1605367"/>
    <lineage>
        <taxon>Bacteria</taxon>
        <taxon>Pseudomonadati</taxon>
        <taxon>Bacteroidota</taxon>
        <taxon>Cytophagia</taxon>
        <taxon>Cytophagales</taxon>
        <taxon>Leadbetterellaceae</taxon>
        <taxon>Jiulongibacter</taxon>
    </lineage>
</organism>
<gene>
    <name evidence="2" type="ORF">AFM12_11950</name>
</gene>